<dbReference type="InterPro" id="IPR020084">
    <property type="entry name" value="NUDIX_hydrolase_CS"/>
</dbReference>
<dbReference type="InterPro" id="IPR015797">
    <property type="entry name" value="NUDIX_hydrolase-like_dom_sf"/>
</dbReference>
<dbReference type="PANTHER" id="PTHR21340">
    <property type="entry name" value="DIADENOSINE 5,5-P1,P4-TETRAPHOSPHATE PYROPHOSPHOHYDROLASE MUTT"/>
    <property type="match status" value="1"/>
</dbReference>
<reference evidence="4 5" key="1">
    <citation type="journal article" date="2020" name="Genome Biol. Evol.">
        <title>Rhizobium dioscoreae sp. nov., a plant growth-promoting bacterium isolated from yam (Dioscorea species).</title>
        <authorList>
            <person name="Ouyabe M."/>
            <person name="Tanaka N."/>
            <person name="Shiwa Y."/>
            <person name="Fujita N."/>
            <person name="Kikuno H."/>
            <person name="Babil P."/>
            <person name="Shiwachi H."/>
        </authorList>
    </citation>
    <scope>NUCLEOTIDE SEQUENCE [LARGE SCALE GENOMIC DNA]</scope>
    <source>
        <strain evidence="4 5">S-93</strain>
    </source>
</reference>
<dbReference type="PROSITE" id="PS00893">
    <property type="entry name" value="NUDIX_BOX"/>
    <property type="match status" value="1"/>
</dbReference>
<keyword evidence="5" id="KW-1185">Reference proteome</keyword>
<feature type="domain" description="Nudix hydrolase" evidence="3">
    <location>
        <begin position="9"/>
        <end position="148"/>
    </location>
</feature>
<dbReference type="Pfam" id="PF00293">
    <property type="entry name" value="NUDIX"/>
    <property type="match status" value="1"/>
</dbReference>
<gene>
    <name evidence="4" type="ORF">RsS93_35360</name>
</gene>
<dbReference type="PANTHER" id="PTHR21340:SF7">
    <property type="entry name" value="NUDIX HYDROLASE DOMAIN-CONTAINING PROTEIN"/>
    <property type="match status" value="1"/>
</dbReference>
<sequence length="164" mass="18547">MKKSAGILMYKEAESGFLILLVHPGGPFWHKRDEGAWSIPKGEYKEDEEAEAAARREFAEEMGHVPEGKLQPLGQLRQKSGKHVIAFALEGEFDTSSLRSNMFEIEWPPRSGRMQAFPEVDRAEWFALAEARQKIVSGQAPFLERLEELHVAAARRVVDQTGKK</sequence>
<dbReference type="EMBL" id="BLAJ01000004">
    <property type="protein sequence ID" value="GES50922.1"/>
    <property type="molecule type" value="Genomic_DNA"/>
</dbReference>
<dbReference type="PROSITE" id="PS51462">
    <property type="entry name" value="NUDIX"/>
    <property type="match status" value="1"/>
</dbReference>
<comment type="cofactor">
    <cofactor evidence="1">
        <name>Mg(2+)</name>
        <dbReference type="ChEBI" id="CHEBI:18420"/>
    </cofactor>
</comment>
<evidence type="ECO:0000313" key="4">
    <source>
        <dbReference type="EMBL" id="GES50922.1"/>
    </source>
</evidence>
<proteinExistence type="predicted"/>
<comment type="caution">
    <text evidence="4">The sequence shown here is derived from an EMBL/GenBank/DDBJ whole genome shotgun (WGS) entry which is preliminary data.</text>
</comment>
<dbReference type="InterPro" id="IPR051325">
    <property type="entry name" value="Nudix_hydrolase_domain"/>
</dbReference>
<dbReference type="Gene3D" id="3.90.79.10">
    <property type="entry name" value="Nucleoside Triphosphate Pyrophosphohydrolase"/>
    <property type="match status" value="1"/>
</dbReference>
<dbReference type="InterPro" id="IPR000086">
    <property type="entry name" value="NUDIX_hydrolase_dom"/>
</dbReference>
<protein>
    <submittedName>
        <fullName evidence="4">NTP pyrophosphohydrolase</fullName>
    </submittedName>
</protein>
<dbReference type="SUPFAM" id="SSF55811">
    <property type="entry name" value="Nudix"/>
    <property type="match status" value="1"/>
</dbReference>
<dbReference type="RefSeq" id="WP_113353491.1">
    <property type="nucleotide sequence ID" value="NZ_BLAI01000001.1"/>
</dbReference>
<dbReference type="Proteomes" id="UP000390335">
    <property type="component" value="Unassembled WGS sequence"/>
</dbReference>
<dbReference type="CDD" id="cd04662">
    <property type="entry name" value="NUDIX_Hydrolase"/>
    <property type="match status" value="1"/>
</dbReference>
<keyword evidence="2" id="KW-0378">Hydrolase</keyword>
<organism evidence="4 5">
    <name type="scientific">Rhizobium dioscoreae</name>
    <dbReference type="NCBI Taxonomy" id="2653122"/>
    <lineage>
        <taxon>Bacteria</taxon>
        <taxon>Pseudomonadati</taxon>
        <taxon>Pseudomonadota</taxon>
        <taxon>Alphaproteobacteria</taxon>
        <taxon>Hyphomicrobiales</taxon>
        <taxon>Rhizobiaceae</taxon>
        <taxon>Rhizobium/Agrobacterium group</taxon>
        <taxon>Rhizobium</taxon>
    </lineage>
</organism>
<evidence type="ECO:0000313" key="5">
    <source>
        <dbReference type="Proteomes" id="UP000390335"/>
    </source>
</evidence>
<name>A0ABQ0Z6B0_9HYPH</name>
<evidence type="ECO:0000256" key="1">
    <source>
        <dbReference type="ARBA" id="ARBA00001946"/>
    </source>
</evidence>
<evidence type="ECO:0000256" key="2">
    <source>
        <dbReference type="ARBA" id="ARBA00022801"/>
    </source>
</evidence>
<accession>A0ABQ0Z6B0</accession>
<evidence type="ECO:0000259" key="3">
    <source>
        <dbReference type="PROSITE" id="PS51462"/>
    </source>
</evidence>